<dbReference type="InterPro" id="IPR003959">
    <property type="entry name" value="ATPase_AAA_core"/>
</dbReference>
<dbReference type="InterPro" id="IPR027417">
    <property type="entry name" value="P-loop_NTPase"/>
</dbReference>
<dbReference type="GO" id="GO:0005829">
    <property type="term" value="C:cytosol"/>
    <property type="evidence" value="ECO:0007669"/>
    <property type="project" value="TreeGrafter"/>
</dbReference>
<dbReference type="GO" id="GO:0031593">
    <property type="term" value="F:polyubiquitin modification-dependent protein binding"/>
    <property type="evidence" value="ECO:0007669"/>
    <property type="project" value="TreeGrafter"/>
</dbReference>
<dbReference type="PANTHER" id="PTHR23077">
    <property type="entry name" value="AAA-FAMILY ATPASE"/>
    <property type="match status" value="1"/>
</dbReference>
<evidence type="ECO:0000259" key="4">
    <source>
        <dbReference type="Pfam" id="PF17862"/>
    </source>
</evidence>
<evidence type="ECO:0000313" key="5">
    <source>
        <dbReference type="EMBL" id="RXH68821.1"/>
    </source>
</evidence>
<evidence type="ECO:0000313" key="6">
    <source>
        <dbReference type="Proteomes" id="UP000290289"/>
    </source>
</evidence>
<dbReference type="PANTHER" id="PTHR23077:SF200">
    <property type="entry name" value="CELL DIVISION CONTROL PROTEIN 48 HOMOLOG E"/>
    <property type="match status" value="1"/>
</dbReference>
<dbReference type="Pfam" id="PF00004">
    <property type="entry name" value="AAA"/>
    <property type="match status" value="1"/>
</dbReference>
<dbReference type="GO" id="GO:0030970">
    <property type="term" value="P:retrograde protein transport, ER to cytosol"/>
    <property type="evidence" value="ECO:0007669"/>
    <property type="project" value="TreeGrafter"/>
</dbReference>
<feature type="domain" description="AAA ATPase AAA+ lid" evidence="4">
    <location>
        <begin position="239"/>
        <end position="278"/>
    </location>
</feature>
<dbReference type="GO" id="GO:0097352">
    <property type="term" value="P:autophagosome maturation"/>
    <property type="evidence" value="ECO:0007669"/>
    <property type="project" value="TreeGrafter"/>
</dbReference>
<dbReference type="GO" id="GO:0034098">
    <property type="term" value="C:VCP-NPL4-UFD1 AAA ATPase complex"/>
    <property type="evidence" value="ECO:0007669"/>
    <property type="project" value="TreeGrafter"/>
</dbReference>
<name>A0A498HI77_MALDO</name>
<sequence length="365" mass="40822">MKLAKDVDLEKIAKDTHGYVGADLAALCTKGSLQCIREKMDVINLEDEEIDAEIINLMAVINHHLKTVLSTSNPSALRETVVEVSNVSWEDIGGLKSVKRELQETVQYPLEHLEKFEKFGMSPSKGVFFYGPLGCARGSAPCVLFFDELDSIVTQRGSSVGDARGAADRVLNQLLTEIDGMSTKKIVFIIKATNRPDIIDPALLRPGHLDQLIYIPLPNEKSHYQVFQSCLRNSPIFKDVDIRALAKYTAGFSGADITEICQRACKYAIRENIEKDIERERRRNQNLKAMEDDVIDEVADIKAAHFEESMKYARRSVSDADICKYQAFAQTLQQSREFGIDFRFADDASNGRVTSGAGEDDLYNV</sequence>
<dbReference type="EMBL" id="RDQH01000343">
    <property type="protein sequence ID" value="RXH68821.1"/>
    <property type="molecule type" value="Genomic_DNA"/>
</dbReference>
<feature type="domain" description="AAA ATPase AAA+ lid" evidence="4">
    <location>
        <begin position="6"/>
        <end position="49"/>
    </location>
</feature>
<comment type="caution">
    <text evidence="5">The sequence shown here is derived from an EMBL/GenBank/DDBJ whole genome shotgun (WGS) entry which is preliminary data.</text>
</comment>
<dbReference type="PROSITE" id="PS00674">
    <property type="entry name" value="AAA"/>
    <property type="match status" value="1"/>
</dbReference>
<comment type="similarity">
    <text evidence="1">Belongs to the AAA ATPase family.</text>
</comment>
<proteinExistence type="inferred from homology"/>
<dbReference type="Proteomes" id="UP000290289">
    <property type="component" value="Chromosome 17"/>
</dbReference>
<evidence type="ECO:0000256" key="1">
    <source>
        <dbReference type="RuleBase" id="RU003651"/>
    </source>
</evidence>
<dbReference type="GO" id="GO:0016887">
    <property type="term" value="F:ATP hydrolysis activity"/>
    <property type="evidence" value="ECO:0007669"/>
    <property type="project" value="InterPro"/>
</dbReference>
<keyword evidence="1" id="KW-0547">Nucleotide-binding</keyword>
<gene>
    <name evidence="5" type="ORF">DVH24_031154</name>
</gene>
<dbReference type="Gene3D" id="6.10.20.150">
    <property type="match status" value="1"/>
</dbReference>
<dbReference type="GO" id="GO:0005524">
    <property type="term" value="F:ATP binding"/>
    <property type="evidence" value="ECO:0007669"/>
    <property type="project" value="UniProtKB-KW"/>
</dbReference>
<feature type="coiled-coil region" evidence="2">
    <location>
        <begin position="270"/>
        <end position="297"/>
    </location>
</feature>
<dbReference type="STRING" id="3750.A0A498HI77"/>
<protein>
    <recommendedName>
        <fullName evidence="7">AAA+ ATPase domain-containing protein</fullName>
    </recommendedName>
</protein>
<accession>A0A498HI77</accession>
<keyword evidence="1" id="KW-0067">ATP-binding</keyword>
<keyword evidence="2" id="KW-0175">Coiled coil</keyword>
<dbReference type="InterPro" id="IPR003960">
    <property type="entry name" value="ATPase_AAA_CS"/>
</dbReference>
<evidence type="ECO:0000256" key="2">
    <source>
        <dbReference type="SAM" id="Coils"/>
    </source>
</evidence>
<dbReference type="Gene3D" id="1.10.8.60">
    <property type="match status" value="1"/>
</dbReference>
<evidence type="ECO:0000259" key="3">
    <source>
        <dbReference type="Pfam" id="PF00004"/>
    </source>
</evidence>
<keyword evidence="6" id="KW-1185">Reference proteome</keyword>
<dbReference type="Pfam" id="PF17862">
    <property type="entry name" value="AAA_lid_3"/>
    <property type="match status" value="2"/>
</dbReference>
<feature type="domain" description="ATPase AAA-type core" evidence="3">
    <location>
        <begin position="136"/>
        <end position="217"/>
    </location>
</feature>
<dbReference type="GO" id="GO:0005634">
    <property type="term" value="C:nucleus"/>
    <property type="evidence" value="ECO:0007669"/>
    <property type="project" value="TreeGrafter"/>
</dbReference>
<evidence type="ECO:0008006" key="7">
    <source>
        <dbReference type="Google" id="ProtNLM"/>
    </source>
</evidence>
<dbReference type="InterPro" id="IPR050168">
    <property type="entry name" value="AAA_ATPase_domain"/>
</dbReference>
<dbReference type="Gene3D" id="3.40.50.300">
    <property type="entry name" value="P-loop containing nucleotide triphosphate hydrolases"/>
    <property type="match status" value="2"/>
</dbReference>
<dbReference type="AlphaFoldDB" id="A0A498HI77"/>
<reference evidence="5 6" key="1">
    <citation type="submission" date="2018-10" db="EMBL/GenBank/DDBJ databases">
        <title>A high-quality apple genome assembly.</title>
        <authorList>
            <person name="Hu J."/>
        </authorList>
    </citation>
    <scope>NUCLEOTIDE SEQUENCE [LARGE SCALE GENOMIC DNA]</scope>
    <source>
        <strain evidence="6">cv. HFTH1</strain>
        <tissue evidence="5">Young leaf</tissue>
    </source>
</reference>
<dbReference type="GO" id="GO:0051228">
    <property type="term" value="P:mitotic spindle disassembly"/>
    <property type="evidence" value="ECO:0007669"/>
    <property type="project" value="TreeGrafter"/>
</dbReference>
<organism evidence="5 6">
    <name type="scientific">Malus domestica</name>
    <name type="common">Apple</name>
    <name type="synonym">Pyrus malus</name>
    <dbReference type="NCBI Taxonomy" id="3750"/>
    <lineage>
        <taxon>Eukaryota</taxon>
        <taxon>Viridiplantae</taxon>
        <taxon>Streptophyta</taxon>
        <taxon>Embryophyta</taxon>
        <taxon>Tracheophyta</taxon>
        <taxon>Spermatophyta</taxon>
        <taxon>Magnoliopsida</taxon>
        <taxon>eudicotyledons</taxon>
        <taxon>Gunneridae</taxon>
        <taxon>Pentapetalae</taxon>
        <taxon>rosids</taxon>
        <taxon>fabids</taxon>
        <taxon>Rosales</taxon>
        <taxon>Rosaceae</taxon>
        <taxon>Amygdaloideae</taxon>
        <taxon>Maleae</taxon>
        <taxon>Malus</taxon>
    </lineage>
</organism>
<dbReference type="SUPFAM" id="SSF52540">
    <property type="entry name" value="P-loop containing nucleoside triphosphate hydrolases"/>
    <property type="match status" value="1"/>
</dbReference>
<dbReference type="InterPro" id="IPR041569">
    <property type="entry name" value="AAA_lid_3"/>
</dbReference>